<sequence>MKGARGHDTIGVSILLIALLYWSSFVILTSVSAVIGGYHYGLINLPLDFSLITFATLTALGIFKMLSRLTALPFRQQALIALVAMFAIAFLFDIGFQLIRTVFGPDAAELTVETAVTRENIVRGGLFWFVPLCLWAAAVLALLHSDAARRRERQLLTAEKEATVQLARAAEAESKAARSELAMLRAQLDPHFMCNALNAVSGLILMGRQDDATATIDRLAAFMRSATEIGDQEITLQDELDIAEAFLAVQAMRFGDRLRLTLDCDDEILDALVPNFLLQPLVENSVKYAVEHSPDPVEIVIAARREGDTLVLTVSDDGKIAVPAKPGRKGGVGLTNARARLGLRYGLAASLETGRLDGGYRTIIRLPFKTQESAPSAG</sequence>
<proteinExistence type="predicted"/>
<protein>
    <submittedName>
        <fullName evidence="3">Histidine kinase</fullName>
    </submittedName>
</protein>
<keyword evidence="1" id="KW-1133">Transmembrane helix</keyword>
<dbReference type="Pfam" id="PF06580">
    <property type="entry name" value="His_kinase"/>
    <property type="match status" value="1"/>
</dbReference>
<evidence type="ECO:0000313" key="4">
    <source>
        <dbReference type="Proteomes" id="UP000594873"/>
    </source>
</evidence>
<evidence type="ECO:0000259" key="2">
    <source>
        <dbReference type="Pfam" id="PF06580"/>
    </source>
</evidence>
<dbReference type="GO" id="GO:0000155">
    <property type="term" value="F:phosphorelay sensor kinase activity"/>
    <property type="evidence" value="ECO:0007669"/>
    <property type="project" value="InterPro"/>
</dbReference>
<dbReference type="PANTHER" id="PTHR34220">
    <property type="entry name" value="SENSOR HISTIDINE KINASE YPDA"/>
    <property type="match status" value="1"/>
</dbReference>
<keyword evidence="3" id="KW-0808">Transferase</keyword>
<organism evidence="3 4">
    <name type="scientific">Allosphingosinicella flava</name>
    <dbReference type="NCBI Taxonomy" id="2771430"/>
    <lineage>
        <taxon>Bacteria</taxon>
        <taxon>Pseudomonadati</taxon>
        <taxon>Pseudomonadota</taxon>
        <taxon>Alphaproteobacteria</taxon>
        <taxon>Sphingomonadales</taxon>
        <taxon>Sphingomonadaceae</taxon>
        <taxon>Allosphingosinicella</taxon>
    </lineage>
</organism>
<accession>A0A7T2GL22</accession>
<dbReference type="InterPro" id="IPR010559">
    <property type="entry name" value="Sig_transdc_His_kin_internal"/>
</dbReference>
<dbReference type="InterPro" id="IPR050640">
    <property type="entry name" value="Bact_2-comp_sensor_kinase"/>
</dbReference>
<dbReference type="KEGG" id="sflv:IC614_04385"/>
<dbReference type="InterPro" id="IPR036890">
    <property type="entry name" value="HATPase_C_sf"/>
</dbReference>
<dbReference type="RefSeq" id="WP_200972657.1">
    <property type="nucleotide sequence ID" value="NZ_CP065592.1"/>
</dbReference>
<feature type="transmembrane region" description="Helical" evidence="1">
    <location>
        <begin position="126"/>
        <end position="143"/>
    </location>
</feature>
<dbReference type="EMBL" id="CP065592">
    <property type="protein sequence ID" value="QPQ55831.1"/>
    <property type="molecule type" value="Genomic_DNA"/>
</dbReference>
<dbReference type="Proteomes" id="UP000594873">
    <property type="component" value="Chromosome"/>
</dbReference>
<gene>
    <name evidence="3" type="ORF">IC614_04385</name>
</gene>
<evidence type="ECO:0000256" key="1">
    <source>
        <dbReference type="SAM" id="Phobius"/>
    </source>
</evidence>
<keyword evidence="1" id="KW-0472">Membrane</keyword>
<reference evidence="3 4" key="1">
    <citation type="submission" date="2020-11" db="EMBL/GenBank/DDBJ databases">
        <title>Genome seq and assembly of Sphingosinicella sp.</title>
        <authorList>
            <person name="Chhetri G."/>
        </authorList>
    </citation>
    <scope>NUCLEOTIDE SEQUENCE [LARGE SCALE GENOMIC DNA]</scope>
    <source>
        <strain evidence="3 4">UDD2</strain>
    </source>
</reference>
<dbReference type="PANTHER" id="PTHR34220:SF7">
    <property type="entry name" value="SENSOR HISTIDINE KINASE YPDA"/>
    <property type="match status" value="1"/>
</dbReference>
<keyword evidence="1" id="KW-0812">Transmembrane</keyword>
<evidence type="ECO:0000313" key="3">
    <source>
        <dbReference type="EMBL" id="QPQ55831.1"/>
    </source>
</evidence>
<keyword evidence="3" id="KW-0418">Kinase</keyword>
<keyword evidence="4" id="KW-1185">Reference proteome</keyword>
<feature type="transmembrane region" description="Helical" evidence="1">
    <location>
        <begin position="12"/>
        <end position="35"/>
    </location>
</feature>
<feature type="transmembrane region" description="Helical" evidence="1">
    <location>
        <begin position="78"/>
        <end position="99"/>
    </location>
</feature>
<feature type="domain" description="Signal transduction histidine kinase internal region" evidence="2">
    <location>
        <begin position="180"/>
        <end position="258"/>
    </location>
</feature>
<feature type="transmembrane region" description="Helical" evidence="1">
    <location>
        <begin position="47"/>
        <end position="66"/>
    </location>
</feature>
<name>A0A7T2GL22_9SPHN</name>
<dbReference type="Gene3D" id="3.30.565.10">
    <property type="entry name" value="Histidine kinase-like ATPase, C-terminal domain"/>
    <property type="match status" value="1"/>
</dbReference>
<dbReference type="GO" id="GO:0016020">
    <property type="term" value="C:membrane"/>
    <property type="evidence" value="ECO:0007669"/>
    <property type="project" value="InterPro"/>
</dbReference>
<dbReference type="SUPFAM" id="SSF55874">
    <property type="entry name" value="ATPase domain of HSP90 chaperone/DNA topoisomerase II/histidine kinase"/>
    <property type="match status" value="1"/>
</dbReference>
<dbReference type="AlphaFoldDB" id="A0A7T2GL22"/>